<organism evidence="1">
    <name type="scientific">Hexamita inflata</name>
    <dbReference type="NCBI Taxonomy" id="28002"/>
    <lineage>
        <taxon>Eukaryota</taxon>
        <taxon>Metamonada</taxon>
        <taxon>Diplomonadida</taxon>
        <taxon>Hexamitidae</taxon>
        <taxon>Hexamitinae</taxon>
        <taxon>Hexamita</taxon>
    </lineage>
</organism>
<sequence>MEAHSPFNLNPVQFQLSAMPTIQSLRYAYSGPSSEILDVSEILRMIEDLNQNELLEFWNIMSQIHSCETKHIQKYCSTLQQSISQDSFGSDDVQKSRASKHMTEKVLKTKAIIKSALIQVIQEFGVRVNDFVSDRELCLLVNKSVEQDNTQQFWNKVANLVPSKTKKQIYDFYHASFSKALFDSQISKEDRKRIEQLNAENPNAKPAVLAQVFLDNTGKNVLKRNVIMCFINIRRYQSRQVK</sequence>
<reference evidence="2 3" key="2">
    <citation type="submission" date="2024-07" db="EMBL/GenBank/DDBJ databases">
        <authorList>
            <person name="Akdeniz Z."/>
        </authorList>
    </citation>
    <scope>NUCLEOTIDE SEQUENCE [LARGE SCALE GENOMIC DNA]</scope>
</reference>
<reference evidence="1" key="1">
    <citation type="submission" date="2023-06" db="EMBL/GenBank/DDBJ databases">
        <authorList>
            <person name="Kurt Z."/>
        </authorList>
    </citation>
    <scope>NUCLEOTIDE SEQUENCE</scope>
</reference>
<protein>
    <submittedName>
        <fullName evidence="2">Hypothetical_protein</fullName>
    </submittedName>
</protein>
<evidence type="ECO:0000313" key="3">
    <source>
        <dbReference type="Proteomes" id="UP001642409"/>
    </source>
</evidence>
<dbReference type="EMBL" id="CATOUU010001177">
    <property type="protein sequence ID" value="CAI9977246.1"/>
    <property type="molecule type" value="Genomic_DNA"/>
</dbReference>
<gene>
    <name evidence="2" type="ORF">HINF_LOCUS10328</name>
    <name evidence="1" type="ORF">HINF_LOCUS64891</name>
</gene>
<keyword evidence="3" id="KW-1185">Reference proteome</keyword>
<dbReference type="Gene3D" id="1.10.10.60">
    <property type="entry name" value="Homeodomain-like"/>
    <property type="match status" value="1"/>
</dbReference>
<dbReference type="AlphaFoldDB" id="A0AA86V5J1"/>
<comment type="caution">
    <text evidence="1">The sequence shown here is derived from an EMBL/GenBank/DDBJ whole genome shotgun (WGS) entry which is preliminary data.</text>
</comment>
<dbReference type="Proteomes" id="UP001642409">
    <property type="component" value="Unassembled WGS sequence"/>
</dbReference>
<evidence type="ECO:0000313" key="1">
    <source>
        <dbReference type="EMBL" id="CAI9977246.1"/>
    </source>
</evidence>
<dbReference type="EMBL" id="CAXDID020000022">
    <property type="protein sequence ID" value="CAL5988344.1"/>
    <property type="molecule type" value="Genomic_DNA"/>
</dbReference>
<name>A0AA86V5J1_9EUKA</name>
<proteinExistence type="predicted"/>
<evidence type="ECO:0000313" key="2">
    <source>
        <dbReference type="EMBL" id="CAL5988344.1"/>
    </source>
</evidence>
<accession>A0AA86V5J1</accession>